<dbReference type="Gene3D" id="3.90.550.10">
    <property type="entry name" value="Spore Coat Polysaccharide Biosynthesis Protein SpsA, Chain A"/>
    <property type="match status" value="1"/>
</dbReference>
<name>A0A2N6NW12_BEABA</name>
<evidence type="ECO:0000256" key="3">
    <source>
        <dbReference type="ARBA" id="ARBA00022679"/>
    </source>
</evidence>
<dbReference type="OMA" id="DQDAYIM"/>
<keyword evidence="5" id="KW-0472">Membrane</keyword>
<dbReference type="GO" id="GO:0006487">
    <property type="term" value="P:protein N-linked glycosylation"/>
    <property type="evidence" value="ECO:0007669"/>
    <property type="project" value="TreeGrafter"/>
</dbReference>
<dbReference type="Pfam" id="PF05637">
    <property type="entry name" value="Glyco_transf_34"/>
    <property type="match status" value="1"/>
</dbReference>
<dbReference type="InterPro" id="IPR008630">
    <property type="entry name" value="Glyco_trans_34"/>
</dbReference>
<dbReference type="EMBL" id="MRVG01000002">
    <property type="protein sequence ID" value="PMB71456.1"/>
    <property type="molecule type" value="Genomic_DNA"/>
</dbReference>
<feature type="region of interest" description="Disordered" evidence="4">
    <location>
        <begin position="1"/>
        <end position="24"/>
    </location>
</feature>
<keyword evidence="2 6" id="KW-0328">Glycosyltransferase</keyword>
<dbReference type="PANTHER" id="PTHR31306">
    <property type="entry name" value="ALPHA-1,6-MANNOSYLTRANSFERASE MNN11-RELATED"/>
    <property type="match status" value="1"/>
</dbReference>
<gene>
    <name evidence="6" type="primary">pi048</name>
    <name evidence="6" type="ORF">BM221_001545</name>
</gene>
<feature type="transmembrane region" description="Helical" evidence="5">
    <location>
        <begin position="31"/>
        <end position="49"/>
    </location>
</feature>
<evidence type="ECO:0000256" key="5">
    <source>
        <dbReference type="SAM" id="Phobius"/>
    </source>
</evidence>
<sequence>MHFAYPPRKSSTPPPFRPRSGQLPTLRRGRLRTIAVGLLACILVLYLIFKPSKQSPYHERQPAGTPAVVLVTVLDTKQYSAGYLKTVRENREEYASRHDSYHSHQTSNSHRETGYKTIITEANQYDTAGAPTTWTKLMATRHALAKYPDCKFVWYLDQDAYIMNPTQSLEDLVLQSKQLESLMIRGQPVVPPDSIIKTYGHLRGEHIDVILSQDKSGLVHNSIIIRNGEWAKFFLETWLDPLYRTYNFQKAERHALEHIVQWHPTVLSKLALVPQRTFASYSKPTLGEQYQEGDFVVMLAGCSNIGPESCEVESGRFWEKWKASFG</sequence>
<comment type="similarity">
    <text evidence="1">Belongs to the glycosyltransferase 34 family.</text>
</comment>
<evidence type="ECO:0000256" key="2">
    <source>
        <dbReference type="ARBA" id="ARBA00022676"/>
    </source>
</evidence>
<dbReference type="FunFam" id="3.90.550.10:FF:000149">
    <property type="entry name" value="Alpha-1,6-mannosyltransferase subunit"/>
    <property type="match status" value="1"/>
</dbReference>
<dbReference type="PANTHER" id="PTHR31306:SF10">
    <property type="entry name" value="ALPHA-1,6-MANNOSYLTRANSFERASE MNN11-RELATED"/>
    <property type="match status" value="1"/>
</dbReference>
<dbReference type="Proteomes" id="UP000235728">
    <property type="component" value="Unassembled WGS sequence"/>
</dbReference>
<dbReference type="GO" id="GO:0000136">
    <property type="term" value="C:mannan polymerase complex"/>
    <property type="evidence" value="ECO:0007669"/>
    <property type="project" value="TreeGrafter"/>
</dbReference>
<dbReference type="AlphaFoldDB" id="A0A2N6NW12"/>
<organism evidence="6 7">
    <name type="scientific">Beauveria bassiana</name>
    <name type="common">White muscardine disease fungus</name>
    <name type="synonym">Tritirachium shiotae</name>
    <dbReference type="NCBI Taxonomy" id="176275"/>
    <lineage>
        <taxon>Eukaryota</taxon>
        <taxon>Fungi</taxon>
        <taxon>Dikarya</taxon>
        <taxon>Ascomycota</taxon>
        <taxon>Pezizomycotina</taxon>
        <taxon>Sordariomycetes</taxon>
        <taxon>Hypocreomycetidae</taxon>
        <taxon>Hypocreales</taxon>
        <taxon>Cordycipitaceae</taxon>
        <taxon>Beauveria</taxon>
    </lineage>
</organism>
<evidence type="ECO:0000313" key="7">
    <source>
        <dbReference type="Proteomes" id="UP000235728"/>
    </source>
</evidence>
<evidence type="ECO:0000256" key="4">
    <source>
        <dbReference type="SAM" id="MobiDB-lite"/>
    </source>
</evidence>
<dbReference type="GO" id="GO:0000009">
    <property type="term" value="F:alpha-1,6-mannosyltransferase activity"/>
    <property type="evidence" value="ECO:0007669"/>
    <property type="project" value="TreeGrafter"/>
</dbReference>
<keyword evidence="5" id="KW-0812">Transmembrane</keyword>
<comment type="caution">
    <text evidence="6">The sequence shown here is derived from an EMBL/GenBank/DDBJ whole genome shotgun (WGS) entry which is preliminary data.</text>
</comment>
<reference evidence="6 7" key="1">
    <citation type="journal article" date="2016" name="Appl. Microbiol. Biotechnol.">
        <title>Characterization of T-DNA insertion mutants with decreased virulence in the entomopathogenic fungus Beauveria bassiana JEF-007.</title>
        <authorList>
            <person name="Kim S."/>
            <person name="Lee S.J."/>
            <person name="Nai Y.S."/>
            <person name="Yu J.S."/>
            <person name="Lee M.R."/>
            <person name="Yang Y.T."/>
            <person name="Kim J.S."/>
        </authorList>
    </citation>
    <scope>NUCLEOTIDE SEQUENCE [LARGE SCALE GENOMIC DNA]</scope>
    <source>
        <strain evidence="6 7">JEF-007</strain>
    </source>
</reference>
<proteinExistence type="inferred from homology"/>
<dbReference type="InterPro" id="IPR029044">
    <property type="entry name" value="Nucleotide-diphossugar_trans"/>
</dbReference>
<protein>
    <submittedName>
        <fullName evidence="6">Putative alpha-1,2-galactosyltransferase C8D2.17</fullName>
    </submittedName>
</protein>
<keyword evidence="3 6" id="KW-0808">Transferase</keyword>
<evidence type="ECO:0000313" key="6">
    <source>
        <dbReference type="EMBL" id="PMB71456.1"/>
    </source>
</evidence>
<keyword evidence="5" id="KW-1133">Transmembrane helix</keyword>
<evidence type="ECO:0000256" key="1">
    <source>
        <dbReference type="ARBA" id="ARBA00005664"/>
    </source>
</evidence>
<accession>A0A2N6NW12</accession>